<reference evidence="1" key="1">
    <citation type="journal article" date="2014" name="Front. Microbiol.">
        <title>High frequency of phylogenetically diverse reductive dehalogenase-homologous genes in deep subseafloor sedimentary metagenomes.</title>
        <authorList>
            <person name="Kawai M."/>
            <person name="Futagami T."/>
            <person name="Toyoda A."/>
            <person name="Takaki Y."/>
            <person name="Nishi S."/>
            <person name="Hori S."/>
            <person name="Arai W."/>
            <person name="Tsubouchi T."/>
            <person name="Morono Y."/>
            <person name="Uchiyama I."/>
            <person name="Ito T."/>
            <person name="Fujiyama A."/>
            <person name="Inagaki F."/>
            <person name="Takami H."/>
        </authorList>
    </citation>
    <scope>NUCLEOTIDE SEQUENCE</scope>
    <source>
        <strain evidence="1">Expedition CK06-06</strain>
    </source>
</reference>
<organism evidence="1">
    <name type="scientific">marine sediment metagenome</name>
    <dbReference type="NCBI Taxonomy" id="412755"/>
    <lineage>
        <taxon>unclassified sequences</taxon>
        <taxon>metagenomes</taxon>
        <taxon>ecological metagenomes</taxon>
    </lineage>
</organism>
<evidence type="ECO:0000313" key="1">
    <source>
        <dbReference type="EMBL" id="GAH39706.1"/>
    </source>
</evidence>
<dbReference type="AlphaFoldDB" id="X1F246"/>
<accession>X1F246</accession>
<comment type="caution">
    <text evidence="1">The sequence shown here is derived from an EMBL/GenBank/DDBJ whole genome shotgun (WGS) entry which is preliminary data.</text>
</comment>
<sequence length="71" mass="8246">MELKAQMRQRLQAFSQGNLHDNALALLNSLSYLVYPQSWQSATTEFRNMLRPALLWLPASIRENIRETSEP</sequence>
<gene>
    <name evidence="1" type="ORF">S03H2_11085</name>
</gene>
<name>X1F246_9ZZZZ</name>
<proteinExistence type="predicted"/>
<protein>
    <submittedName>
        <fullName evidence="1">Uncharacterized protein</fullName>
    </submittedName>
</protein>
<dbReference type="EMBL" id="BARU01005668">
    <property type="protein sequence ID" value="GAH39706.1"/>
    <property type="molecule type" value="Genomic_DNA"/>
</dbReference>